<dbReference type="AlphaFoldDB" id="A0A5N6JX67"/>
<keyword evidence="1" id="KW-0479">Metal-binding</keyword>
<organism evidence="4 5">
    <name type="scientific">Monilinia laxa</name>
    <name type="common">Brown rot fungus</name>
    <name type="synonym">Sclerotinia laxa</name>
    <dbReference type="NCBI Taxonomy" id="61186"/>
    <lineage>
        <taxon>Eukaryota</taxon>
        <taxon>Fungi</taxon>
        <taxon>Dikarya</taxon>
        <taxon>Ascomycota</taxon>
        <taxon>Pezizomycotina</taxon>
        <taxon>Leotiomycetes</taxon>
        <taxon>Helotiales</taxon>
        <taxon>Sclerotiniaceae</taxon>
        <taxon>Monilinia</taxon>
    </lineage>
</organism>
<feature type="domain" description="C2H2-type" evidence="3">
    <location>
        <begin position="227"/>
        <end position="254"/>
    </location>
</feature>
<dbReference type="GO" id="GO:0008270">
    <property type="term" value="F:zinc ion binding"/>
    <property type="evidence" value="ECO:0007669"/>
    <property type="project" value="UniProtKB-KW"/>
</dbReference>
<evidence type="ECO:0000259" key="3">
    <source>
        <dbReference type="PROSITE" id="PS50157"/>
    </source>
</evidence>
<dbReference type="Proteomes" id="UP000326757">
    <property type="component" value="Unassembled WGS sequence"/>
</dbReference>
<protein>
    <recommendedName>
        <fullName evidence="3">C2H2-type domain-containing protein</fullName>
    </recommendedName>
</protein>
<evidence type="ECO:0000313" key="4">
    <source>
        <dbReference type="EMBL" id="KAB8293752.1"/>
    </source>
</evidence>
<keyword evidence="1" id="KW-0862">Zinc</keyword>
<comment type="caution">
    <text evidence="4">The sequence shown here is derived from an EMBL/GenBank/DDBJ whole genome shotgun (WGS) entry which is preliminary data.</text>
</comment>
<accession>A0A5N6JX67</accession>
<evidence type="ECO:0000256" key="1">
    <source>
        <dbReference type="PROSITE-ProRule" id="PRU00042"/>
    </source>
</evidence>
<dbReference type="PANTHER" id="PTHR35744:SF4">
    <property type="entry name" value="OS04G0464600 PROTEIN"/>
    <property type="match status" value="1"/>
</dbReference>
<evidence type="ECO:0000313" key="5">
    <source>
        <dbReference type="Proteomes" id="UP000326757"/>
    </source>
</evidence>
<name>A0A5N6JX67_MONLA</name>
<dbReference type="PROSITE" id="PS00028">
    <property type="entry name" value="ZINC_FINGER_C2H2_1"/>
    <property type="match status" value="1"/>
</dbReference>
<dbReference type="EMBL" id="VIGI01000011">
    <property type="protein sequence ID" value="KAB8293752.1"/>
    <property type="molecule type" value="Genomic_DNA"/>
</dbReference>
<dbReference type="OrthoDB" id="3518456at2759"/>
<feature type="region of interest" description="Disordered" evidence="2">
    <location>
        <begin position="460"/>
        <end position="489"/>
    </location>
</feature>
<keyword evidence="5" id="KW-1185">Reference proteome</keyword>
<evidence type="ECO:0000256" key="2">
    <source>
        <dbReference type="SAM" id="MobiDB-lite"/>
    </source>
</evidence>
<dbReference type="PROSITE" id="PS50157">
    <property type="entry name" value="ZINC_FINGER_C2H2_2"/>
    <property type="match status" value="1"/>
</dbReference>
<keyword evidence="1" id="KW-0863">Zinc-finger</keyword>
<gene>
    <name evidence="4" type="ORF">EYC80_009237</name>
</gene>
<proteinExistence type="predicted"/>
<sequence>MIHRASSRKTVLTSSSSINRQFFTFPNWKFIKQHDNKNKLSKRNLDSDFFTSRSPDVSLELALRRLYVKSTPTKVGLKPVSISPTESSTETSLLTWLKSRRGDGFIQPSLEPENLQFHEPPSQRKLLKSKLKNQENISGKLEDTFMATNDKVIILWDLDNKVPRDPYNVTMLLTRFARLFGTDVKISAFGNSSTWSSLPRPVKNERIALQKRYKLEEQGIIEPSQPYICGVCDTQYKFRKDLQTHFELHEHEYNEIMDRINSSKSRTQKLRQFLAYEKQIEAYRKASRHESIAGLGVGLFDELGRAGVVVHRVKAISQAADRALERAWELHGSKNKGPYDWLFLVSDDKDFCKMLNKARKRGVGIVTVCNKGVMSTMGDFWIPWTLLRDGNQTLDCVARFVLNRTSENNHVGENIISTQICDDGGGEGVVLTEEERSDRAEESIEERLERALEEQRVTKRQWKKSEKTSKKEKKLERNRQLMEEGTSMEEKLSMDIISDEELLLRLNDSDFIEGLKRMANYSDEEKRKIENRNSNKDRLNKRKWRKIHLINQRRAAEAAKHRHRAGQNGDILSDLRCYAKHIKITPPQMNSAM</sequence>
<dbReference type="InterPro" id="IPR013087">
    <property type="entry name" value="Znf_C2H2_type"/>
</dbReference>
<dbReference type="PANTHER" id="PTHR35744">
    <property type="entry name" value="C2H2-TYPE DOMAIN-CONTAINING PROTEIN"/>
    <property type="match status" value="1"/>
</dbReference>
<reference evidence="4 5" key="1">
    <citation type="submission" date="2019-06" db="EMBL/GenBank/DDBJ databases">
        <title>Genome Sequence of the Brown Rot Fungal Pathogen Monilinia laxa.</title>
        <authorList>
            <person name="De Miccolis Angelini R.M."/>
            <person name="Landi L."/>
            <person name="Abate D."/>
            <person name="Pollastro S."/>
            <person name="Romanazzi G."/>
            <person name="Faretra F."/>
        </authorList>
    </citation>
    <scope>NUCLEOTIDE SEQUENCE [LARGE SCALE GENOMIC DNA]</scope>
    <source>
        <strain evidence="4 5">Mlax316</strain>
    </source>
</reference>